<keyword evidence="3" id="KW-1185">Reference proteome</keyword>
<feature type="region of interest" description="Disordered" evidence="1">
    <location>
        <begin position="1"/>
        <end position="20"/>
    </location>
</feature>
<evidence type="ECO:0000313" key="3">
    <source>
        <dbReference type="Proteomes" id="UP000242770"/>
    </source>
</evidence>
<sequence length="46" mass="4846">MFALLSNSEPKSETSESASALIGRGGTRLCGASNMVDDFLFRHQGG</sequence>
<evidence type="ECO:0000256" key="1">
    <source>
        <dbReference type="SAM" id="MobiDB-lite"/>
    </source>
</evidence>
<reference evidence="3" key="1">
    <citation type="submission" date="2014-06" db="EMBL/GenBank/DDBJ databases">
        <authorList>
            <person name="Berkman P.J."/>
        </authorList>
    </citation>
    <scope>NUCLEOTIDE SEQUENCE [LARGE SCALE GENOMIC DNA]</scope>
</reference>
<evidence type="ECO:0000313" key="2">
    <source>
        <dbReference type="EMBL" id="CDS02118.1"/>
    </source>
</evidence>
<dbReference type="Proteomes" id="UP000242770">
    <property type="component" value="Unassembled WGS sequence"/>
</dbReference>
<name>A0A0F7S396_9BASI</name>
<proteinExistence type="predicted"/>
<protein>
    <submittedName>
        <fullName evidence="2">Uncharacterized protein</fullName>
    </submittedName>
</protein>
<accession>A0A0F7S396</accession>
<organism evidence="2 3">
    <name type="scientific">Sporisorium scitamineum</name>
    <dbReference type="NCBI Taxonomy" id="49012"/>
    <lineage>
        <taxon>Eukaryota</taxon>
        <taxon>Fungi</taxon>
        <taxon>Dikarya</taxon>
        <taxon>Basidiomycota</taxon>
        <taxon>Ustilaginomycotina</taxon>
        <taxon>Ustilaginomycetes</taxon>
        <taxon>Ustilaginales</taxon>
        <taxon>Ustilaginaceae</taxon>
        <taxon>Sporisorium</taxon>
    </lineage>
</organism>
<dbReference type="EMBL" id="CCFA01005003">
    <property type="protein sequence ID" value="CDS02118.1"/>
    <property type="molecule type" value="Genomic_DNA"/>
</dbReference>
<dbReference type="AlphaFoldDB" id="A0A0F7S396"/>
<gene>
    <name evidence="2" type="primary">SSCI82660.1</name>
</gene>